<keyword evidence="2 4" id="KW-0238">DNA-binding</keyword>
<dbReference type="InterPro" id="IPR002104">
    <property type="entry name" value="Integrase_catalytic"/>
</dbReference>
<dbReference type="Proteomes" id="UP001430377">
    <property type="component" value="Unassembled WGS sequence"/>
</dbReference>
<dbReference type="Pfam" id="PF00589">
    <property type="entry name" value="Phage_integrase"/>
    <property type="match status" value="1"/>
</dbReference>
<evidence type="ECO:0000313" key="8">
    <source>
        <dbReference type="Proteomes" id="UP001430377"/>
    </source>
</evidence>
<dbReference type="SUPFAM" id="SSF56349">
    <property type="entry name" value="DNA breaking-rejoining enzymes"/>
    <property type="match status" value="1"/>
</dbReference>
<dbReference type="InterPro" id="IPR013762">
    <property type="entry name" value="Integrase-like_cat_sf"/>
</dbReference>
<evidence type="ECO:0000259" key="5">
    <source>
        <dbReference type="PROSITE" id="PS51898"/>
    </source>
</evidence>
<dbReference type="PROSITE" id="PS51900">
    <property type="entry name" value="CB"/>
    <property type="match status" value="1"/>
</dbReference>
<feature type="domain" description="Tyr recombinase" evidence="5">
    <location>
        <begin position="149"/>
        <end position="370"/>
    </location>
</feature>
<evidence type="ECO:0000256" key="2">
    <source>
        <dbReference type="ARBA" id="ARBA00023125"/>
    </source>
</evidence>
<dbReference type="Gene3D" id="1.10.150.130">
    <property type="match status" value="1"/>
</dbReference>
<dbReference type="InterPro" id="IPR011010">
    <property type="entry name" value="DNA_brk_join_enz"/>
</dbReference>
<dbReference type="GO" id="GO:0003677">
    <property type="term" value="F:DNA binding"/>
    <property type="evidence" value="ECO:0007669"/>
    <property type="project" value="UniProtKB-UniRule"/>
</dbReference>
<dbReference type="PROSITE" id="PS51898">
    <property type="entry name" value="TYR_RECOMBINASE"/>
    <property type="match status" value="1"/>
</dbReference>
<evidence type="ECO:0000256" key="3">
    <source>
        <dbReference type="ARBA" id="ARBA00023172"/>
    </source>
</evidence>
<proteinExistence type="predicted"/>
<keyword evidence="3" id="KW-0233">DNA recombination</keyword>
<dbReference type="AlphaFoldDB" id="A0AAW4PT25"/>
<dbReference type="Gene3D" id="1.10.443.10">
    <property type="entry name" value="Intergrase catalytic core"/>
    <property type="match status" value="1"/>
</dbReference>
<dbReference type="InterPro" id="IPR044068">
    <property type="entry name" value="CB"/>
</dbReference>
<dbReference type="InterPro" id="IPR010998">
    <property type="entry name" value="Integrase_recombinase_N"/>
</dbReference>
<organism evidence="7 8">
    <name type="scientific">Haloarcula rubra</name>
    <dbReference type="NCBI Taxonomy" id="2487747"/>
    <lineage>
        <taxon>Archaea</taxon>
        <taxon>Methanobacteriati</taxon>
        <taxon>Methanobacteriota</taxon>
        <taxon>Stenosarchaea group</taxon>
        <taxon>Halobacteria</taxon>
        <taxon>Halobacteriales</taxon>
        <taxon>Haloarculaceae</taxon>
        <taxon>Haloarcula</taxon>
    </lineage>
</organism>
<protein>
    <submittedName>
        <fullName evidence="7">Site-specific integrase</fullName>
    </submittedName>
</protein>
<dbReference type="GO" id="GO:0006310">
    <property type="term" value="P:DNA recombination"/>
    <property type="evidence" value="ECO:0007669"/>
    <property type="project" value="UniProtKB-KW"/>
</dbReference>
<keyword evidence="8" id="KW-1185">Reference proteome</keyword>
<gene>
    <name evidence="7" type="ORF">EGH21_14750</name>
</gene>
<feature type="domain" description="Core-binding (CB)" evidence="6">
    <location>
        <begin position="14"/>
        <end position="110"/>
    </location>
</feature>
<dbReference type="CDD" id="cd00397">
    <property type="entry name" value="DNA_BRE_C"/>
    <property type="match status" value="1"/>
</dbReference>
<sequence>MVQPDQPPSTDGRQPLSTAIDHFVADKEKLDGSGNYADMAGRVVRKWADQHCDRVEYVDEVEPRHMESYADYLARRAQARAADPQGEAGITGRTAQQYYSLVRAFLTHCQKWEWISDNPAIVERVTDKLPERSLGETDTQQFWSPAERRELCAFADERAREAIDEVGLEARTAARDRALVYILAYTGARVGELVRDSRDRRRNGITWSDVDLADNRIQVLGKDQQREHVPLPEQAHPAIEQWERILDPPVDSWPVFPTLHAPSLHAQIPDNVTVEEDVLDTVRASDARPPSISVNGVRNVLKRLCEDGNITVEGDKEYLTPHGARRGVGEFLYRNVGFEAAQRALRHEDPGTTSQMYSHIEASELADVTGDAFENHDSNRDG</sequence>
<evidence type="ECO:0000259" key="6">
    <source>
        <dbReference type="PROSITE" id="PS51900"/>
    </source>
</evidence>
<comment type="caution">
    <text evidence="7">The sequence shown here is derived from an EMBL/GenBank/DDBJ whole genome shotgun (WGS) entry which is preliminary data.</text>
</comment>
<evidence type="ECO:0000256" key="1">
    <source>
        <dbReference type="ARBA" id="ARBA00022908"/>
    </source>
</evidence>
<dbReference type="EMBL" id="RKLR01000006">
    <property type="protein sequence ID" value="MBX0324287.1"/>
    <property type="molecule type" value="Genomic_DNA"/>
</dbReference>
<dbReference type="PANTHER" id="PTHR30349">
    <property type="entry name" value="PHAGE INTEGRASE-RELATED"/>
    <property type="match status" value="1"/>
</dbReference>
<keyword evidence="1" id="KW-0229">DNA integration</keyword>
<accession>A0AAW4PT25</accession>
<reference evidence="7 8" key="1">
    <citation type="submission" date="2021-06" db="EMBL/GenBank/DDBJ databases">
        <title>Halomicroarcula sp. a new haloarchaeum isolated from saline soil.</title>
        <authorList>
            <person name="Duran-Viseras A."/>
            <person name="Sanchez-Porro C."/>
            <person name="Ventosa A."/>
        </authorList>
    </citation>
    <scope>NUCLEOTIDE SEQUENCE [LARGE SCALE GENOMIC DNA]</scope>
    <source>
        <strain evidence="7 8">F13</strain>
    </source>
</reference>
<evidence type="ECO:0000256" key="4">
    <source>
        <dbReference type="PROSITE-ProRule" id="PRU01248"/>
    </source>
</evidence>
<evidence type="ECO:0000313" key="7">
    <source>
        <dbReference type="EMBL" id="MBX0324287.1"/>
    </source>
</evidence>
<dbReference type="GO" id="GO:0015074">
    <property type="term" value="P:DNA integration"/>
    <property type="evidence" value="ECO:0007669"/>
    <property type="project" value="UniProtKB-KW"/>
</dbReference>
<dbReference type="RefSeq" id="WP_220619247.1">
    <property type="nucleotide sequence ID" value="NZ_RKLR01000006.1"/>
</dbReference>
<name>A0AAW4PT25_9EURY</name>
<dbReference type="PANTHER" id="PTHR30349:SF41">
    <property type="entry name" value="INTEGRASE_RECOMBINASE PROTEIN MJ0367-RELATED"/>
    <property type="match status" value="1"/>
</dbReference>
<dbReference type="InterPro" id="IPR050090">
    <property type="entry name" value="Tyrosine_recombinase_XerCD"/>
</dbReference>